<dbReference type="Pfam" id="PF00067">
    <property type="entry name" value="p450"/>
    <property type="match status" value="1"/>
</dbReference>
<accession>A0A811MQ85</accession>
<dbReference type="InterPro" id="IPR001128">
    <property type="entry name" value="Cyt_P450"/>
</dbReference>
<evidence type="ECO:0000313" key="1">
    <source>
        <dbReference type="EMBL" id="CAD6213297.1"/>
    </source>
</evidence>
<dbReference type="EMBL" id="CAJGYO010000002">
    <property type="protein sequence ID" value="CAD6213297.1"/>
    <property type="molecule type" value="Genomic_DNA"/>
</dbReference>
<comment type="caution">
    <text evidence="1">The sequence shown here is derived from an EMBL/GenBank/DDBJ whole genome shotgun (WGS) entry which is preliminary data.</text>
</comment>
<dbReference type="OrthoDB" id="685181at2759"/>
<sequence length="297" mass="33255">MAELRSWLSWLIASLIAVCFLDLLAHPRRGLPPGPRPLPLVGNLHLLGDQPHRSLAGLAKLYGPLMSLRLGTVTTVVVSSPEAAREFLQKHDAVFATRFVPDATVDHAKNSVVWLPNSPRWRALRKIMGRELFAPHRLDALQHLRREKVQLLVDHVGRLAREGVAVDVGRVAFTTMLNLLSSTMFSCDLTNLDDHGESKGFQEVVTEIMEAAASPNMSDFYPALAAADLQGCRRRFARLLARLHRAFDVEIDRRVHDRKAGQPRKDDFLDLLLDSEMDNNGTAGLDHIVTRYGRCLR</sequence>
<dbReference type="PANTHER" id="PTHR24299">
    <property type="entry name" value="CYTOCHROME P450 FAMILY 1"/>
    <property type="match status" value="1"/>
</dbReference>
<organism evidence="1 2">
    <name type="scientific">Miscanthus lutarioriparius</name>
    <dbReference type="NCBI Taxonomy" id="422564"/>
    <lineage>
        <taxon>Eukaryota</taxon>
        <taxon>Viridiplantae</taxon>
        <taxon>Streptophyta</taxon>
        <taxon>Embryophyta</taxon>
        <taxon>Tracheophyta</taxon>
        <taxon>Spermatophyta</taxon>
        <taxon>Magnoliopsida</taxon>
        <taxon>Liliopsida</taxon>
        <taxon>Poales</taxon>
        <taxon>Poaceae</taxon>
        <taxon>PACMAD clade</taxon>
        <taxon>Panicoideae</taxon>
        <taxon>Andropogonodae</taxon>
        <taxon>Andropogoneae</taxon>
        <taxon>Saccharinae</taxon>
        <taxon>Miscanthus</taxon>
    </lineage>
</organism>
<dbReference type="AlphaFoldDB" id="A0A811MQ85"/>
<dbReference type="GO" id="GO:0004497">
    <property type="term" value="F:monooxygenase activity"/>
    <property type="evidence" value="ECO:0007669"/>
    <property type="project" value="InterPro"/>
</dbReference>
<evidence type="ECO:0008006" key="3">
    <source>
        <dbReference type="Google" id="ProtNLM"/>
    </source>
</evidence>
<dbReference type="GO" id="GO:0005506">
    <property type="term" value="F:iron ion binding"/>
    <property type="evidence" value="ECO:0007669"/>
    <property type="project" value="InterPro"/>
</dbReference>
<keyword evidence="2" id="KW-1185">Reference proteome</keyword>
<dbReference type="Gene3D" id="1.10.630.10">
    <property type="entry name" value="Cytochrome P450"/>
    <property type="match status" value="1"/>
</dbReference>
<dbReference type="GO" id="GO:0016705">
    <property type="term" value="F:oxidoreductase activity, acting on paired donors, with incorporation or reduction of molecular oxygen"/>
    <property type="evidence" value="ECO:0007669"/>
    <property type="project" value="InterPro"/>
</dbReference>
<name>A0A811MQ85_9POAL</name>
<reference evidence="1" key="1">
    <citation type="submission" date="2020-10" db="EMBL/GenBank/DDBJ databases">
        <authorList>
            <person name="Han B."/>
            <person name="Lu T."/>
            <person name="Zhao Q."/>
            <person name="Huang X."/>
            <person name="Zhao Y."/>
        </authorList>
    </citation>
    <scope>NUCLEOTIDE SEQUENCE</scope>
</reference>
<dbReference type="PANTHER" id="PTHR24299:SF59">
    <property type="entry name" value="CYTOCHROME P450 SUPERFAMILY PROTEIN"/>
    <property type="match status" value="1"/>
</dbReference>
<protein>
    <recommendedName>
        <fullName evidence="3">Cytochrome P450</fullName>
    </recommendedName>
</protein>
<dbReference type="Proteomes" id="UP000604825">
    <property type="component" value="Unassembled WGS sequence"/>
</dbReference>
<dbReference type="SUPFAM" id="SSF48264">
    <property type="entry name" value="Cytochrome P450"/>
    <property type="match status" value="1"/>
</dbReference>
<gene>
    <name evidence="1" type="ORF">NCGR_LOCUS8930</name>
</gene>
<proteinExistence type="predicted"/>
<dbReference type="InterPro" id="IPR036396">
    <property type="entry name" value="Cyt_P450_sf"/>
</dbReference>
<evidence type="ECO:0000313" key="2">
    <source>
        <dbReference type="Proteomes" id="UP000604825"/>
    </source>
</evidence>
<dbReference type="GO" id="GO:0020037">
    <property type="term" value="F:heme binding"/>
    <property type="evidence" value="ECO:0007669"/>
    <property type="project" value="InterPro"/>
</dbReference>